<comment type="catalytic activity">
    <reaction evidence="5">
        <text>cytidine(32) in tRNA + S-adenosyl-L-methionine = 2'-O-methylcytidine(32) in tRNA + S-adenosyl-L-homocysteine + H(+)</text>
        <dbReference type="Rhea" id="RHEA:42932"/>
        <dbReference type="Rhea" id="RHEA-COMP:10288"/>
        <dbReference type="Rhea" id="RHEA-COMP:10289"/>
        <dbReference type="ChEBI" id="CHEBI:15378"/>
        <dbReference type="ChEBI" id="CHEBI:57856"/>
        <dbReference type="ChEBI" id="CHEBI:59789"/>
        <dbReference type="ChEBI" id="CHEBI:74495"/>
        <dbReference type="ChEBI" id="CHEBI:82748"/>
        <dbReference type="EC" id="2.1.1.200"/>
    </reaction>
</comment>
<keyword evidence="2 5" id="KW-0489">Methyltransferase</keyword>
<evidence type="ECO:0000259" key="6">
    <source>
        <dbReference type="Pfam" id="PF00588"/>
    </source>
</evidence>
<evidence type="ECO:0000313" key="8">
    <source>
        <dbReference type="Proteomes" id="UP000267342"/>
    </source>
</evidence>
<dbReference type="InterPro" id="IPR004384">
    <property type="entry name" value="RNA_MeTrfase_TrmJ/LasT"/>
</dbReference>
<dbReference type="Proteomes" id="UP000267342">
    <property type="component" value="Chromosome"/>
</dbReference>
<comment type="subcellular location">
    <subcellularLocation>
        <location evidence="5">Cytoplasm</location>
    </subcellularLocation>
</comment>
<dbReference type="RefSeq" id="WP_027706048.1">
    <property type="nucleotide sequence ID" value="NZ_AP018933.1"/>
</dbReference>
<feature type="domain" description="tRNA/rRNA methyltransferase SpoU type" evidence="6">
    <location>
        <begin position="5"/>
        <end position="155"/>
    </location>
</feature>
<dbReference type="PANTHER" id="PTHR42786:SF2">
    <property type="entry name" value="TRNA (CYTIDINE_URIDINE-2'-O-)-METHYLTRANSFERASE TRMJ"/>
    <property type="match status" value="1"/>
</dbReference>
<reference evidence="7 8" key="1">
    <citation type="submission" date="2018-09" db="EMBL/GenBank/DDBJ databases">
        <title>Zymobacter palmae IAM14233 (=T109) whole genome analysis.</title>
        <authorList>
            <person name="Yanase H."/>
        </authorList>
    </citation>
    <scope>NUCLEOTIDE SEQUENCE [LARGE SCALE GENOMIC DNA]</scope>
    <source>
        <strain evidence="7 8">IAM14233</strain>
    </source>
</reference>
<dbReference type="InterPro" id="IPR029026">
    <property type="entry name" value="tRNA_m1G_MTases_N"/>
</dbReference>
<dbReference type="Pfam" id="PF00588">
    <property type="entry name" value="SpoU_methylase"/>
    <property type="match status" value="1"/>
</dbReference>
<evidence type="ECO:0000256" key="3">
    <source>
        <dbReference type="ARBA" id="ARBA00022679"/>
    </source>
</evidence>
<dbReference type="SUPFAM" id="SSF75217">
    <property type="entry name" value="alpha/beta knot"/>
    <property type="match status" value="1"/>
</dbReference>
<gene>
    <name evidence="5" type="primary">trmJ</name>
    <name evidence="7" type="ORF">ZBT109_0937</name>
</gene>
<evidence type="ECO:0000256" key="2">
    <source>
        <dbReference type="ARBA" id="ARBA00022603"/>
    </source>
</evidence>
<dbReference type="EMBL" id="AP018933">
    <property type="protein sequence ID" value="BBG29710.1"/>
    <property type="molecule type" value="Genomic_DNA"/>
</dbReference>
<dbReference type="PIRSF" id="PIRSF004808">
    <property type="entry name" value="LasT"/>
    <property type="match status" value="1"/>
</dbReference>
<accession>A0A348HDK8</accession>
<evidence type="ECO:0000256" key="1">
    <source>
        <dbReference type="ARBA" id="ARBA00007228"/>
    </source>
</evidence>
<dbReference type="Gene3D" id="3.40.1280.10">
    <property type="match status" value="1"/>
</dbReference>
<name>A0A348HDK8_9GAMM</name>
<dbReference type="GO" id="GO:0160206">
    <property type="term" value="F:tRNA (cytidine(32)/uridine(32)-2'-O)-methyltransferase activity"/>
    <property type="evidence" value="ECO:0007669"/>
    <property type="project" value="UniProtKB-EC"/>
</dbReference>
<comment type="catalytic activity">
    <reaction evidence="5">
        <text>uridine(32) in tRNA + S-adenosyl-L-methionine = 2'-O-methyluridine(32) in tRNA + S-adenosyl-L-homocysteine + H(+)</text>
        <dbReference type="Rhea" id="RHEA:42936"/>
        <dbReference type="Rhea" id="RHEA-COMP:10107"/>
        <dbReference type="Rhea" id="RHEA-COMP:10290"/>
        <dbReference type="ChEBI" id="CHEBI:15378"/>
        <dbReference type="ChEBI" id="CHEBI:57856"/>
        <dbReference type="ChEBI" id="CHEBI:59789"/>
        <dbReference type="ChEBI" id="CHEBI:65315"/>
        <dbReference type="ChEBI" id="CHEBI:74478"/>
        <dbReference type="EC" id="2.1.1.200"/>
    </reaction>
</comment>
<keyword evidence="3" id="KW-0808">Transferase</keyword>
<dbReference type="PANTHER" id="PTHR42786">
    <property type="entry name" value="TRNA/RRNA METHYLTRANSFERASE"/>
    <property type="match status" value="1"/>
</dbReference>
<protein>
    <recommendedName>
        <fullName evidence="5">tRNA (cytidine/uridine-2'-O-)-methyltransferase TrmJ</fullName>
        <ecNumber evidence="5">2.1.1.200</ecNumber>
    </recommendedName>
    <alternativeName>
        <fullName evidence="5">tRNA (cytidine(32)/uridine(32)-2'-O)-methyltransferase</fullName>
    </alternativeName>
    <alternativeName>
        <fullName evidence="5">tRNA Cm32/Um32 methyltransferase</fullName>
    </alternativeName>
</protein>
<proteinExistence type="inferred from homology"/>
<comment type="subunit">
    <text evidence="5">Homodimer.</text>
</comment>
<keyword evidence="8" id="KW-1185">Reference proteome</keyword>
<dbReference type="NCBIfam" id="TIGR00050">
    <property type="entry name" value="rRNA_methyl_1"/>
    <property type="match status" value="1"/>
</dbReference>
<dbReference type="OrthoDB" id="9806346at2"/>
<dbReference type="CDD" id="cd18093">
    <property type="entry name" value="SpoU-like_TrmJ"/>
    <property type="match status" value="1"/>
</dbReference>
<organism evidence="7 8">
    <name type="scientific">Zymobacter palmae</name>
    <dbReference type="NCBI Taxonomy" id="33074"/>
    <lineage>
        <taxon>Bacteria</taxon>
        <taxon>Pseudomonadati</taxon>
        <taxon>Pseudomonadota</taxon>
        <taxon>Gammaproteobacteria</taxon>
        <taxon>Oceanospirillales</taxon>
        <taxon>Halomonadaceae</taxon>
        <taxon>Zymobacter group</taxon>
        <taxon>Zymobacter</taxon>
    </lineage>
</organism>
<evidence type="ECO:0000256" key="5">
    <source>
        <dbReference type="RuleBase" id="RU362024"/>
    </source>
</evidence>
<keyword evidence="4 5" id="KW-0949">S-adenosyl-L-methionine</keyword>
<dbReference type="FunFam" id="3.40.1280.10:FF:000006">
    <property type="entry name" value="Uncharacterized tRNA/rRNA methyltransferase HI_0380"/>
    <property type="match status" value="1"/>
</dbReference>
<dbReference type="STRING" id="1123510.GCA_000620025_00974"/>
<dbReference type="KEGG" id="zpl:ZBT109_0937"/>
<keyword evidence="5" id="KW-0819">tRNA processing</keyword>
<sequence>MLDNIRIILVQTYHPGNIGATARAMKTMGLSDLHLIAPRCFPDDEAIRMATGASDILDRAIVHATLEDAVADCVCVIGASARLRNMPLPHFDEGDDMAKEAVARARHGKVALVFGRERFGLTNEELQHCTHQLSLPTNPEHPVLNVSQAVQLCTYELRNAARRAAPDHFPTLSQAHDSHDEPRPPRAQFDHFCAQLDDALQTAGFFNQPHAHTQEKLRNIFQRADLSQRELSMLMGMIKALSSR</sequence>
<keyword evidence="5" id="KW-0963">Cytoplasm</keyword>
<dbReference type="GO" id="GO:0106339">
    <property type="term" value="F:tRNA (cytidine(32)-2'-O)-methyltransferase activity"/>
    <property type="evidence" value="ECO:0007669"/>
    <property type="project" value="RHEA"/>
</dbReference>
<dbReference type="GO" id="GO:0002128">
    <property type="term" value="P:tRNA nucleoside ribose methylation"/>
    <property type="evidence" value="ECO:0007669"/>
    <property type="project" value="TreeGrafter"/>
</dbReference>
<dbReference type="EC" id="2.1.1.200" evidence="5"/>
<evidence type="ECO:0000256" key="4">
    <source>
        <dbReference type="ARBA" id="ARBA00022691"/>
    </source>
</evidence>
<dbReference type="AlphaFoldDB" id="A0A348HDK8"/>
<dbReference type="InterPro" id="IPR001537">
    <property type="entry name" value="SpoU_MeTrfase"/>
</dbReference>
<dbReference type="Gene3D" id="1.10.8.590">
    <property type="match status" value="1"/>
</dbReference>
<dbReference type="GO" id="GO:0003723">
    <property type="term" value="F:RNA binding"/>
    <property type="evidence" value="ECO:0007669"/>
    <property type="project" value="InterPro"/>
</dbReference>
<comment type="similarity">
    <text evidence="1">Belongs to the class IV-like SAM-binding methyltransferase superfamily. RNA methyltransferase TrmH family.</text>
</comment>
<dbReference type="InterPro" id="IPR029028">
    <property type="entry name" value="Alpha/beta_knot_MTases"/>
</dbReference>
<comment type="function">
    <text evidence="5">Catalyzes the formation of 2'O-methylated cytidine (Cm32) or 2'O-methylated uridine (Um32) at position 32 in tRNA.</text>
</comment>
<dbReference type="GO" id="GO:0005829">
    <property type="term" value="C:cytosol"/>
    <property type="evidence" value="ECO:0007669"/>
    <property type="project" value="TreeGrafter"/>
</dbReference>
<evidence type="ECO:0000313" key="7">
    <source>
        <dbReference type="EMBL" id="BBG29710.1"/>
    </source>
</evidence>